<evidence type="ECO:0000313" key="2">
    <source>
        <dbReference type="EMBL" id="MBW46629.1"/>
    </source>
</evidence>
<reference evidence="2" key="1">
    <citation type="submission" date="2018-01" db="EMBL/GenBank/DDBJ databases">
        <title>An insight into the sialome of Amazonian anophelines.</title>
        <authorList>
            <person name="Ribeiro J.M."/>
            <person name="Scarpassa V."/>
            <person name="Calvo E."/>
        </authorList>
    </citation>
    <scope>NUCLEOTIDE SEQUENCE</scope>
    <source>
        <tissue evidence="2">Salivary glands</tissue>
    </source>
</reference>
<name>A0A2M4B0R6_9DIPT</name>
<keyword evidence="1" id="KW-0732">Signal</keyword>
<proteinExistence type="predicted"/>
<feature type="signal peptide" evidence="1">
    <location>
        <begin position="1"/>
        <end position="18"/>
    </location>
</feature>
<protein>
    <submittedName>
        <fullName evidence="2">Putative secreted protein</fullName>
    </submittedName>
</protein>
<sequence length="103" mass="11885">MASMLVVVVVVLVRNLLHLPVPLLRQAEQQSVFPKRTSDRQRNIVKCLPTGRRHWFGACKPEPSNQCWILISFAVVMNRLWWQWCILSLATTSKNSTGVIRRC</sequence>
<organism evidence="2">
    <name type="scientific">Anopheles triannulatus</name>
    <dbReference type="NCBI Taxonomy" id="58253"/>
    <lineage>
        <taxon>Eukaryota</taxon>
        <taxon>Metazoa</taxon>
        <taxon>Ecdysozoa</taxon>
        <taxon>Arthropoda</taxon>
        <taxon>Hexapoda</taxon>
        <taxon>Insecta</taxon>
        <taxon>Pterygota</taxon>
        <taxon>Neoptera</taxon>
        <taxon>Endopterygota</taxon>
        <taxon>Diptera</taxon>
        <taxon>Nematocera</taxon>
        <taxon>Culicoidea</taxon>
        <taxon>Culicidae</taxon>
        <taxon>Anophelinae</taxon>
        <taxon>Anopheles</taxon>
    </lineage>
</organism>
<evidence type="ECO:0000256" key="1">
    <source>
        <dbReference type="SAM" id="SignalP"/>
    </source>
</evidence>
<accession>A0A2M4B0R6</accession>
<dbReference type="AlphaFoldDB" id="A0A2M4B0R6"/>
<dbReference type="EMBL" id="GGFK01013308">
    <property type="protein sequence ID" value="MBW46629.1"/>
    <property type="molecule type" value="Transcribed_RNA"/>
</dbReference>
<feature type="chain" id="PRO_5014992704" evidence="1">
    <location>
        <begin position="19"/>
        <end position="103"/>
    </location>
</feature>